<dbReference type="Proteomes" id="UP000305948">
    <property type="component" value="Unassembled WGS sequence"/>
</dbReference>
<gene>
    <name evidence="1" type="ORF">OE88DRAFT_395555</name>
</gene>
<keyword evidence="2" id="KW-1185">Reference proteome</keyword>
<dbReference type="EMBL" id="ML213516">
    <property type="protein sequence ID" value="TFK49193.1"/>
    <property type="molecule type" value="Genomic_DNA"/>
</dbReference>
<reference evidence="1 2" key="1">
    <citation type="journal article" date="2019" name="Nat. Ecol. Evol.">
        <title>Megaphylogeny resolves global patterns of mushroom evolution.</title>
        <authorList>
            <person name="Varga T."/>
            <person name="Krizsan K."/>
            <person name="Foldi C."/>
            <person name="Dima B."/>
            <person name="Sanchez-Garcia M."/>
            <person name="Sanchez-Ramirez S."/>
            <person name="Szollosi G.J."/>
            <person name="Szarkandi J.G."/>
            <person name="Papp V."/>
            <person name="Albert L."/>
            <person name="Andreopoulos W."/>
            <person name="Angelini C."/>
            <person name="Antonin V."/>
            <person name="Barry K.W."/>
            <person name="Bougher N.L."/>
            <person name="Buchanan P."/>
            <person name="Buyck B."/>
            <person name="Bense V."/>
            <person name="Catcheside P."/>
            <person name="Chovatia M."/>
            <person name="Cooper J."/>
            <person name="Damon W."/>
            <person name="Desjardin D."/>
            <person name="Finy P."/>
            <person name="Geml J."/>
            <person name="Haridas S."/>
            <person name="Hughes K."/>
            <person name="Justo A."/>
            <person name="Karasinski D."/>
            <person name="Kautmanova I."/>
            <person name="Kiss B."/>
            <person name="Kocsube S."/>
            <person name="Kotiranta H."/>
            <person name="LaButti K.M."/>
            <person name="Lechner B.E."/>
            <person name="Liimatainen K."/>
            <person name="Lipzen A."/>
            <person name="Lukacs Z."/>
            <person name="Mihaltcheva S."/>
            <person name="Morgado L.N."/>
            <person name="Niskanen T."/>
            <person name="Noordeloos M.E."/>
            <person name="Ohm R.A."/>
            <person name="Ortiz-Santana B."/>
            <person name="Ovrebo C."/>
            <person name="Racz N."/>
            <person name="Riley R."/>
            <person name="Savchenko A."/>
            <person name="Shiryaev A."/>
            <person name="Soop K."/>
            <person name="Spirin V."/>
            <person name="Szebenyi C."/>
            <person name="Tomsovsky M."/>
            <person name="Tulloss R.E."/>
            <person name="Uehling J."/>
            <person name="Grigoriev I.V."/>
            <person name="Vagvolgyi C."/>
            <person name="Papp T."/>
            <person name="Martin F.M."/>
            <person name="Miettinen O."/>
            <person name="Hibbett D.S."/>
            <person name="Nagy L.G."/>
        </authorList>
    </citation>
    <scope>NUCLEOTIDE SEQUENCE [LARGE SCALE GENOMIC DNA]</scope>
    <source>
        <strain evidence="1 2">OMC1185</strain>
    </source>
</reference>
<dbReference type="InterPro" id="IPR035918">
    <property type="entry name" value="CytB_endotoxin-like_sf"/>
</dbReference>
<accession>A0A5C3MW65</accession>
<evidence type="ECO:0000313" key="1">
    <source>
        <dbReference type="EMBL" id="TFK49193.1"/>
    </source>
</evidence>
<dbReference type="AlphaFoldDB" id="A0A5C3MW65"/>
<dbReference type="Gene3D" id="3.40.198.10">
    <property type="entry name" value="Delta-endotoxin CytB-like"/>
    <property type="match status" value="1"/>
</dbReference>
<sequence length="146" mass="16607">MQFMKFCGRYRQFEPESTYDWPGFRKAVFGHQGNKFFPITLPYDKMVLQAVDVSSMVEEIVKFMKDEMNVAASAWNMAALRSAVAAASDHRQCEYHVMFAFRQPGTDEVFFFSLVSSIALGRTPVGYSAEIDAMKFLVLEGFKDPA</sequence>
<proteinExistence type="predicted"/>
<organism evidence="1 2">
    <name type="scientific">Heliocybe sulcata</name>
    <dbReference type="NCBI Taxonomy" id="5364"/>
    <lineage>
        <taxon>Eukaryota</taxon>
        <taxon>Fungi</taxon>
        <taxon>Dikarya</taxon>
        <taxon>Basidiomycota</taxon>
        <taxon>Agaricomycotina</taxon>
        <taxon>Agaricomycetes</taxon>
        <taxon>Gloeophyllales</taxon>
        <taxon>Gloeophyllaceae</taxon>
        <taxon>Heliocybe</taxon>
    </lineage>
</organism>
<evidence type="ECO:0000313" key="2">
    <source>
        <dbReference type="Proteomes" id="UP000305948"/>
    </source>
</evidence>
<dbReference type="SUPFAM" id="SSF55676">
    <property type="entry name" value="CytB endotoxin-like"/>
    <property type="match status" value="1"/>
</dbReference>
<name>A0A5C3MW65_9AGAM</name>
<protein>
    <submittedName>
        <fullName evidence="1">Uncharacterized protein</fullName>
    </submittedName>
</protein>